<comment type="caution">
    <text evidence="1">The sequence shown here is derived from an EMBL/GenBank/DDBJ whole genome shotgun (WGS) entry which is preliminary data.</text>
</comment>
<reference evidence="1 2" key="1">
    <citation type="journal article" date="2022" name="Allergy">
        <title>Genome assembly and annotation of Periplaneta americana reveal a comprehensive cockroach allergen profile.</title>
        <authorList>
            <person name="Wang L."/>
            <person name="Xiong Q."/>
            <person name="Saelim N."/>
            <person name="Wang L."/>
            <person name="Nong W."/>
            <person name="Wan A.T."/>
            <person name="Shi M."/>
            <person name="Liu X."/>
            <person name="Cao Q."/>
            <person name="Hui J.H.L."/>
            <person name="Sookrung N."/>
            <person name="Leung T.F."/>
            <person name="Tungtrongchitr A."/>
            <person name="Tsui S.K.W."/>
        </authorList>
    </citation>
    <scope>NUCLEOTIDE SEQUENCE [LARGE SCALE GENOMIC DNA]</scope>
    <source>
        <strain evidence="1">PWHHKU_190912</strain>
    </source>
</reference>
<dbReference type="EMBL" id="JAJSOF020000039">
    <property type="protein sequence ID" value="KAJ4426996.1"/>
    <property type="molecule type" value="Genomic_DNA"/>
</dbReference>
<gene>
    <name evidence="1" type="ORF">ANN_26795</name>
</gene>
<dbReference type="Proteomes" id="UP001148838">
    <property type="component" value="Unassembled WGS sequence"/>
</dbReference>
<sequence>MDLREMGYDDREYGKETWTLRQNEEKRIEAFDKWMWRRLERVNWTDRIRNEVVLKKVGEERMMLKLIGKRKRNCFDEIGDSEMVLREMGLRIRRGLPDIGIIVGENLSKTHPGVQEVDGAPTDPMPTSASQSPSIIEKVLNLVKGIAKLPLDILDTVFNMVAKGLNGISGAIESFGKGGSTAASTPAPKSS</sequence>
<accession>A0ABQ8RZR0</accession>
<protein>
    <recommendedName>
        <fullName evidence="3">Per a allergen</fullName>
    </recommendedName>
</protein>
<evidence type="ECO:0000313" key="2">
    <source>
        <dbReference type="Proteomes" id="UP001148838"/>
    </source>
</evidence>
<organism evidence="1 2">
    <name type="scientific">Periplaneta americana</name>
    <name type="common">American cockroach</name>
    <name type="synonym">Blatta americana</name>
    <dbReference type="NCBI Taxonomy" id="6978"/>
    <lineage>
        <taxon>Eukaryota</taxon>
        <taxon>Metazoa</taxon>
        <taxon>Ecdysozoa</taxon>
        <taxon>Arthropoda</taxon>
        <taxon>Hexapoda</taxon>
        <taxon>Insecta</taxon>
        <taxon>Pterygota</taxon>
        <taxon>Neoptera</taxon>
        <taxon>Polyneoptera</taxon>
        <taxon>Dictyoptera</taxon>
        <taxon>Blattodea</taxon>
        <taxon>Blattoidea</taxon>
        <taxon>Blattidae</taxon>
        <taxon>Blattinae</taxon>
        <taxon>Periplaneta</taxon>
    </lineage>
</organism>
<evidence type="ECO:0000313" key="1">
    <source>
        <dbReference type="EMBL" id="KAJ4426996.1"/>
    </source>
</evidence>
<keyword evidence="2" id="KW-1185">Reference proteome</keyword>
<proteinExistence type="predicted"/>
<name>A0ABQ8RZR0_PERAM</name>
<evidence type="ECO:0008006" key="3">
    <source>
        <dbReference type="Google" id="ProtNLM"/>
    </source>
</evidence>